<proteinExistence type="inferred from homology"/>
<evidence type="ECO:0000313" key="9">
    <source>
        <dbReference type="EMBL" id="MBU9736480.1"/>
    </source>
</evidence>
<name>A0A949K0F5_9FIRM</name>
<protein>
    <submittedName>
        <fullName evidence="9">Sugar ABC transporter permease</fullName>
    </submittedName>
</protein>
<keyword evidence="10" id="KW-1185">Reference proteome</keyword>
<evidence type="ECO:0000256" key="3">
    <source>
        <dbReference type="ARBA" id="ARBA00022475"/>
    </source>
</evidence>
<dbReference type="Pfam" id="PF00528">
    <property type="entry name" value="BPD_transp_1"/>
    <property type="match status" value="1"/>
</dbReference>
<evidence type="ECO:0000259" key="8">
    <source>
        <dbReference type="PROSITE" id="PS50928"/>
    </source>
</evidence>
<comment type="caution">
    <text evidence="9">The sequence shown here is derived from an EMBL/GenBank/DDBJ whole genome shotgun (WGS) entry which is preliminary data.</text>
</comment>
<comment type="similarity">
    <text evidence="7">Belongs to the binding-protein-dependent transport system permease family.</text>
</comment>
<evidence type="ECO:0000313" key="10">
    <source>
        <dbReference type="Proteomes" id="UP000712157"/>
    </source>
</evidence>
<dbReference type="AlphaFoldDB" id="A0A949K0F5"/>
<dbReference type="SUPFAM" id="SSF161098">
    <property type="entry name" value="MetI-like"/>
    <property type="match status" value="1"/>
</dbReference>
<feature type="transmembrane region" description="Helical" evidence="7">
    <location>
        <begin position="72"/>
        <end position="94"/>
    </location>
</feature>
<keyword evidence="4 7" id="KW-0812">Transmembrane</keyword>
<sequence>MNGLIKKKIKGTCFILPAFLVHLVIVLIPACSMFYYAFTKWNGLNEPQFNGLDNFRRMLTDYDFLFALKNNVIWMSIFLIVPLILGLGMALIFTKIGKIQLLFRSLCFLPYVVSATVAGKIFSIFYSPYSGIGSFFEQLGIRGLADFAPLGNEHQALYAAAFVDNWHWWGFVLVLMMSALHQVDAALYEAAQLEGANSWQILKNVTLPQIKPTIVSYFVFVIIAAFTTFDYVWIMTQGGPAGATEVFSTRIYKTTFINFEAGYGSALSLSVCLLALSVYFILKLVQKRGREQL</sequence>
<comment type="subcellular location">
    <subcellularLocation>
        <location evidence="1 7">Cell membrane</location>
        <topology evidence="1 7">Multi-pass membrane protein</topology>
    </subcellularLocation>
</comment>
<dbReference type="Proteomes" id="UP000712157">
    <property type="component" value="Unassembled WGS sequence"/>
</dbReference>
<reference evidence="9" key="1">
    <citation type="submission" date="2021-06" db="EMBL/GenBank/DDBJ databases">
        <title>Description of novel taxa of the family Lachnospiraceae.</title>
        <authorList>
            <person name="Chaplin A.V."/>
            <person name="Sokolova S.R."/>
            <person name="Pikina A.P."/>
            <person name="Korzhanova M."/>
            <person name="Belova V."/>
            <person name="Korostin D."/>
            <person name="Efimov B.A."/>
        </authorList>
    </citation>
    <scope>NUCLEOTIDE SEQUENCE</scope>
    <source>
        <strain evidence="9">ASD5720</strain>
    </source>
</reference>
<dbReference type="GO" id="GO:0055085">
    <property type="term" value="P:transmembrane transport"/>
    <property type="evidence" value="ECO:0007669"/>
    <property type="project" value="InterPro"/>
</dbReference>
<keyword evidence="3" id="KW-1003">Cell membrane</keyword>
<feature type="transmembrane region" description="Helical" evidence="7">
    <location>
        <begin position="214"/>
        <end position="234"/>
    </location>
</feature>
<dbReference type="RefSeq" id="WP_158345767.1">
    <property type="nucleotide sequence ID" value="NZ_JAHQCW010000010.1"/>
</dbReference>
<dbReference type="InterPro" id="IPR051393">
    <property type="entry name" value="ABC_transporter_permease"/>
</dbReference>
<dbReference type="Gene3D" id="1.10.3720.10">
    <property type="entry name" value="MetI-like"/>
    <property type="match status" value="1"/>
</dbReference>
<dbReference type="EMBL" id="JAHQCW010000010">
    <property type="protein sequence ID" value="MBU9736480.1"/>
    <property type="molecule type" value="Genomic_DNA"/>
</dbReference>
<evidence type="ECO:0000256" key="5">
    <source>
        <dbReference type="ARBA" id="ARBA00022989"/>
    </source>
</evidence>
<keyword evidence="5 7" id="KW-1133">Transmembrane helix</keyword>
<evidence type="ECO:0000256" key="1">
    <source>
        <dbReference type="ARBA" id="ARBA00004651"/>
    </source>
</evidence>
<dbReference type="PANTHER" id="PTHR30193">
    <property type="entry name" value="ABC TRANSPORTER PERMEASE PROTEIN"/>
    <property type="match status" value="1"/>
</dbReference>
<gene>
    <name evidence="9" type="ORF">KTH89_08020</name>
</gene>
<dbReference type="CDD" id="cd06261">
    <property type="entry name" value="TM_PBP2"/>
    <property type="match status" value="1"/>
</dbReference>
<dbReference type="InterPro" id="IPR035906">
    <property type="entry name" value="MetI-like_sf"/>
</dbReference>
<dbReference type="GO" id="GO:0005886">
    <property type="term" value="C:plasma membrane"/>
    <property type="evidence" value="ECO:0007669"/>
    <property type="project" value="UniProtKB-SubCell"/>
</dbReference>
<dbReference type="InterPro" id="IPR000515">
    <property type="entry name" value="MetI-like"/>
</dbReference>
<feature type="transmembrane region" description="Helical" evidence="7">
    <location>
        <begin position="106"/>
        <end position="126"/>
    </location>
</feature>
<keyword evidence="6 7" id="KW-0472">Membrane</keyword>
<feature type="domain" description="ABC transmembrane type-1" evidence="8">
    <location>
        <begin position="68"/>
        <end position="282"/>
    </location>
</feature>
<feature type="transmembrane region" description="Helical" evidence="7">
    <location>
        <begin position="261"/>
        <end position="282"/>
    </location>
</feature>
<evidence type="ECO:0000256" key="7">
    <source>
        <dbReference type="RuleBase" id="RU363032"/>
    </source>
</evidence>
<feature type="transmembrane region" description="Helical" evidence="7">
    <location>
        <begin position="166"/>
        <end position="183"/>
    </location>
</feature>
<dbReference type="PROSITE" id="PS50928">
    <property type="entry name" value="ABC_TM1"/>
    <property type="match status" value="1"/>
</dbReference>
<feature type="transmembrane region" description="Helical" evidence="7">
    <location>
        <begin position="12"/>
        <end position="38"/>
    </location>
</feature>
<organism evidence="9 10">
    <name type="scientific">Diplocloster agilis</name>
    <dbReference type="NCBI Taxonomy" id="2850323"/>
    <lineage>
        <taxon>Bacteria</taxon>
        <taxon>Bacillati</taxon>
        <taxon>Bacillota</taxon>
        <taxon>Clostridia</taxon>
        <taxon>Lachnospirales</taxon>
        <taxon>Lachnospiraceae</taxon>
        <taxon>Diplocloster</taxon>
    </lineage>
</organism>
<dbReference type="PANTHER" id="PTHR30193:SF37">
    <property type="entry name" value="INNER MEMBRANE ABC TRANSPORTER PERMEASE PROTEIN YCJO"/>
    <property type="match status" value="1"/>
</dbReference>
<keyword evidence="2 7" id="KW-0813">Transport</keyword>
<evidence type="ECO:0000256" key="6">
    <source>
        <dbReference type="ARBA" id="ARBA00023136"/>
    </source>
</evidence>
<evidence type="ECO:0000256" key="4">
    <source>
        <dbReference type="ARBA" id="ARBA00022692"/>
    </source>
</evidence>
<accession>A0A949K0F5</accession>
<evidence type="ECO:0000256" key="2">
    <source>
        <dbReference type="ARBA" id="ARBA00022448"/>
    </source>
</evidence>